<dbReference type="EMBL" id="LTAO01000023">
    <property type="protein sequence ID" value="KYG29250.1"/>
    <property type="molecule type" value="Genomic_DNA"/>
</dbReference>
<name>A0A162DD70_9BACI</name>
<reference evidence="1" key="1">
    <citation type="submission" date="2016-02" db="EMBL/GenBank/DDBJ databases">
        <title>Genome sequence of Bacillus trypoxylicola KCTC 13244(T).</title>
        <authorList>
            <person name="Jeong H."/>
            <person name="Park S.-H."/>
            <person name="Choi S.-K."/>
        </authorList>
    </citation>
    <scope>NUCLEOTIDE SEQUENCE [LARGE SCALE GENOMIC DNA]</scope>
    <source>
        <strain evidence="1">KCTC 13244</strain>
    </source>
</reference>
<comment type="caution">
    <text evidence="1">The sequence shown here is derived from an EMBL/GenBank/DDBJ whole genome shotgun (WGS) entry which is preliminary data.</text>
</comment>
<protein>
    <submittedName>
        <fullName evidence="1">Uncharacterized protein</fullName>
    </submittedName>
</protein>
<proteinExistence type="predicted"/>
<dbReference type="Proteomes" id="UP000075806">
    <property type="component" value="Unassembled WGS sequence"/>
</dbReference>
<dbReference type="RefSeq" id="WP_061949069.1">
    <property type="nucleotide sequence ID" value="NZ_LTAO01000023.1"/>
</dbReference>
<dbReference type="AlphaFoldDB" id="A0A162DD70"/>
<keyword evidence="2" id="KW-1185">Reference proteome</keyword>
<dbReference type="STRING" id="519424.AZF04_06915"/>
<gene>
    <name evidence="1" type="ORF">AZF04_06915</name>
</gene>
<evidence type="ECO:0000313" key="1">
    <source>
        <dbReference type="EMBL" id="KYG29250.1"/>
    </source>
</evidence>
<evidence type="ECO:0000313" key="2">
    <source>
        <dbReference type="Proteomes" id="UP000075806"/>
    </source>
</evidence>
<organism evidence="1 2">
    <name type="scientific">Alkalihalobacillus trypoxylicola</name>
    <dbReference type="NCBI Taxonomy" id="519424"/>
    <lineage>
        <taxon>Bacteria</taxon>
        <taxon>Bacillati</taxon>
        <taxon>Bacillota</taxon>
        <taxon>Bacilli</taxon>
        <taxon>Bacillales</taxon>
        <taxon>Bacillaceae</taxon>
        <taxon>Alkalihalobacillus</taxon>
    </lineage>
</organism>
<sequence>MRCYKPSKKQLKAYSLLYEIENSLKEQLKFHTFHYQPTLFDLIDFIHSTTLFELDSKLTVQLFYCVEIKAKMFQMEEVTDYDLEVLNECKRDILSKKLK</sequence>
<accession>A0A162DD70</accession>